<dbReference type="GO" id="GO:0016887">
    <property type="term" value="F:ATP hydrolysis activity"/>
    <property type="evidence" value="ECO:0007669"/>
    <property type="project" value="InterPro"/>
</dbReference>
<dbReference type="PANTHER" id="PTHR43581:SF2">
    <property type="entry name" value="EXCINUCLEASE ATPASE SUBUNIT"/>
    <property type="match status" value="1"/>
</dbReference>
<evidence type="ECO:0000259" key="2">
    <source>
        <dbReference type="Pfam" id="PF13175"/>
    </source>
</evidence>
<dbReference type="InterPro" id="IPR022532">
    <property type="entry name" value="DUF3696"/>
</dbReference>
<evidence type="ECO:0000259" key="3">
    <source>
        <dbReference type="Pfam" id="PF13304"/>
    </source>
</evidence>
<dbReference type="InterPro" id="IPR027417">
    <property type="entry name" value="P-loop_NTPase"/>
</dbReference>
<dbReference type="PANTHER" id="PTHR43581">
    <property type="entry name" value="ATP/GTP PHOSPHATASE"/>
    <property type="match status" value="1"/>
</dbReference>
<feature type="domain" description="ATPase AAA-type core" evidence="3">
    <location>
        <begin position="281"/>
        <end position="380"/>
    </location>
</feature>
<dbReference type="AlphaFoldDB" id="A0A4R1KUW7"/>
<feature type="domain" description="DUF3696" evidence="1">
    <location>
        <begin position="392"/>
        <end position="439"/>
    </location>
</feature>
<dbReference type="SUPFAM" id="SSF52540">
    <property type="entry name" value="P-loop containing nucleoside triphosphate hydrolases"/>
    <property type="match status" value="1"/>
</dbReference>
<sequence length="460" mass="52214">MSLHVNYELRWKNYRAFRDTGWIVLKPLTIIIGPNNSGKSSIVSPLLLMDQTMSSREATAPLVTRGPNIDLGFYKDIVHNGDLSQEMSFGFRFHPHVQTRRKLGKLGTYPPGAIEFSVSSDTQSEEPVLSRFELQDVHNRPLFSQTLRKDGKYSFASDWIKLQGRELDAAQTSKPLNFLFTPARAIRGTQVKDNLEKKIEVNFSKPFSMYLTALGIMNEELRYVLSDLAYIGPLRDRPRRYYEVSNDMPASVGSHGEHMANLLRRQMPTIQTKLNHWVRQFDFGRELKLRNLSDGQLFSLFFVDSTGSRVTNIADSGFGASQVLPLIVQALTAPTRSLTIAEQPEIHLNPRLQYALADLFVEMANNDQRVIVETHSEHLLLRLRRLIANQQIKPQDVALYFVEKKDGVSTIQNIPLESDGKIQPDTWPKGFFEDSLRESLALASAQSQRAKTLAKSPVVR</sequence>
<evidence type="ECO:0000313" key="4">
    <source>
        <dbReference type="EMBL" id="TCK68480.1"/>
    </source>
</evidence>
<dbReference type="Pfam" id="PF13304">
    <property type="entry name" value="AAA_21"/>
    <property type="match status" value="1"/>
</dbReference>
<protein>
    <submittedName>
        <fullName evidence="4">Uncharacterized protein DUF3696</fullName>
    </submittedName>
</protein>
<dbReference type="RefSeq" id="WP_165876876.1">
    <property type="nucleotide sequence ID" value="NZ_SMGK01000009.1"/>
</dbReference>
<dbReference type="InterPro" id="IPR041685">
    <property type="entry name" value="AAA_GajA/Old/RecF-like"/>
</dbReference>
<dbReference type="Pfam" id="PF12476">
    <property type="entry name" value="DUF3696"/>
    <property type="match status" value="1"/>
</dbReference>
<dbReference type="Pfam" id="PF13175">
    <property type="entry name" value="AAA_15"/>
    <property type="match status" value="1"/>
</dbReference>
<dbReference type="EMBL" id="SMGK01000009">
    <property type="protein sequence ID" value="TCK68480.1"/>
    <property type="molecule type" value="Genomic_DNA"/>
</dbReference>
<feature type="domain" description="Endonuclease GajA/Old nuclease/RecF-like AAA" evidence="2">
    <location>
        <begin position="12"/>
        <end position="53"/>
    </location>
</feature>
<comment type="caution">
    <text evidence="4">The sequence shown here is derived from an EMBL/GenBank/DDBJ whole genome shotgun (WGS) entry which is preliminary data.</text>
</comment>
<dbReference type="Gene3D" id="3.40.50.300">
    <property type="entry name" value="P-loop containing nucleotide triphosphate hydrolases"/>
    <property type="match status" value="1"/>
</dbReference>
<dbReference type="InterPro" id="IPR014592">
    <property type="entry name" value="P-loop_UCP034888"/>
</dbReference>
<dbReference type="GO" id="GO:0005524">
    <property type="term" value="F:ATP binding"/>
    <property type="evidence" value="ECO:0007669"/>
    <property type="project" value="InterPro"/>
</dbReference>
<accession>A0A4R1KUW7</accession>
<dbReference type="InterPro" id="IPR051396">
    <property type="entry name" value="Bact_Antivir_Def_Nuclease"/>
</dbReference>
<keyword evidence="5" id="KW-1185">Reference proteome</keyword>
<dbReference type="Proteomes" id="UP000295210">
    <property type="component" value="Unassembled WGS sequence"/>
</dbReference>
<name>A0A4R1KUW7_9BACT</name>
<evidence type="ECO:0000259" key="1">
    <source>
        <dbReference type="Pfam" id="PF12476"/>
    </source>
</evidence>
<evidence type="ECO:0000313" key="5">
    <source>
        <dbReference type="Proteomes" id="UP000295210"/>
    </source>
</evidence>
<dbReference type="InterPro" id="IPR003959">
    <property type="entry name" value="ATPase_AAA_core"/>
</dbReference>
<proteinExistence type="predicted"/>
<dbReference type="PIRSF" id="PIRSF034888">
    <property type="entry name" value="P-loop_UCP034888"/>
    <property type="match status" value="1"/>
</dbReference>
<gene>
    <name evidence="4" type="ORF">C7378_3559</name>
</gene>
<reference evidence="4 5" key="1">
    <citation type="submission" date="2019-03" db="EMBL/GenBank/DDBJ databases">
        <title>Genomic Encyclopedia of Type Strains, Phase IV (KMG-IV): sequencing the most valuable type-strain genomes for metagenomic binning, comparative biology and taxonomic classification.</title>
        <authorList>
            <person name="Goeker M."/>
        </authorList>
    </citation>
    <scope>NUCLEOTIDE SEQUENCE [LARGE SCALE GENOMIC DNA]</scope>
    <source>
        <strain evidence="4 5">DSM 103428</strain>
    </source>
</reference>
<organism evidence="4 5">
    <name type="scientific">Acidipila rosea</name>
    <dbReference type="NCBI Taxonomy" id="768535"/>
    <lineage>
        <taxon>Bacteria</taxon>
        <taxon>Pseudomonadati</taxon>
        <taxon>Acidobacteriota</taxon>
        <taxon>Terriglobia</taxon>
        <taxon>Terriglobales</taxon>
        <taxon>Acidobacteriaceae</taxon>
        <taxon>Acidipila</taxon>
    </lineage>
</organism>